<reference evidence="1" key="1">
    <citation type="submission" date="2024-07" db="EMBL/GenBank/DDBJ databases">
        <authorList>
            <person name="Yu S.T."/>
        </authorList>
    </citation>
    <scope>NUCLEOTIDE SEQUENCE</scope>
    <source>
        <strain evidence="1">R39</strain>
    </source>
</reference>
<accession>A0AB39QSV9</accession>
<evidence type="ECO:0000313" key="1">
    <source>
        <dbReference type="EMBL" id="XDQ45659.1"/>
    </source>
</evidence>
<gene>
    <name evidence="1" type="ORF">AB5J52_27295</name>
</gene>
<proteinExistence type="predicted"/>
<dbReference type="AlphaFoldDB" id="A0AB39QSV9"/>
<dbReference type="RefSeq" id="WP_234533845.1">
    <property type="nucleotide sequence ID" value="NZ_CP163441.1"/>
</dbReference>
<name>A0AB39QSV9_9ACTN</name>
<sequence length="187" mass="20299">MTTESGATAPPKDYRLLVPRDWFRIDLTQERWRAQLKTFVDHQAEGKTVPAETKQEIWATLRNTAEAGVRTGALEFFLRPELEGGGILPASLVVSLIPRTGGLAPRQLQASLETQQRQNASAGEVSTVVLPAGETVRVLGPTTLDLYVQMPGGVGYLALAFAVPLSGVTGPMRNLCDSIAESLRWIM</sequence>
<organism evidence="1">
    <name type="scientific">Streptomyces sp. R39</name>
    <dbReference type="NCBI Taxonomy" id="3238631"/>
    <lineage>
        <taxon>Bacteria</taxon>
        <taxon>Bacillati</taxon>
        <taxon>Actinomycetota</taxon>
        <taxon>Actinomycetes</taxon>
        <taxon>Kitasatosporales</taxon>
        <taxon>Streptomycetaceae</taxon>
        <taxon>Streptomyces</taxon>
    </lineage>
</organism>
<dbReference type="EMBL" id="CP163441">
    <property type="protein sequence ID" value="XDQ45659.1"/>
    <property type="molecule type" value="Genomic_DNA"/>
</dbReference>
<dbReference type="GeneID" id="301464113"/>
<protein>
    <submittedName>
        <fullName evidence="1">Uncharacterized protein</fullName>
    </submittedName>
</protein>